<dbReference type="GO" id="GO:0003723">
    <property type="term" value="F:RNA binding"/>
    <property type="evidence" value="ECO:0007669"/>
    <property type="project" value="InterPro"/>
</dbReference>
<dbReference type="Proteomes" id="UP001289374">
    <property type="component" value="Unassembled WGS sequence"/>
</dbReference>
<dbReference type="InterPro" id="IPR046960">
    <property type="entry name" value="PPR_At4g14850-like_plant"/>
</dbReference>
<dbReference type="InterPro" id="IPR002885">
    <property type="entry name" value="PPR_rpt"/>
</dbReference>
<keyword evidence="1" id="KW-0677">Repeat</keyword>
<dbReference type="PANTHER" id="PTHR47926">
    <property type="entry name" value="PENTATRICOPEPTIDE REPEAT-CONTAINING PROTEIN"/>
    <property type="match status" value="1"/>
</dbReference>
<dbReference type="Pfam" id="PF01535">
    <property type="entry name" value="PPR"/>
    <property type="match status" value="3"/>
</dbReference>
<dbReference type="AlphaFoldDB" id="A0AAE2BVH9"/>
<proteinExistence type="predicted"/>
<accession>A0AAE2BVH9</accession>
<evidence type="ECO:0000256" key="2">
    <source>
        <dbReference type="PROSITE-ProRule" id="PRU00708"/>
    </source>
</evidence>
<protein>
    <submittedName>
        <fullName evidence="3">Pentatricopeptide repeat-containing protein, mitochondrial</fullName>
    </submittedName>
</protein>
<dbReference type="Gene3D" id="1.25.40.10">
    <property type="entry name" value="Tetratricopeptide repeat domain"/>
    <property type="match status" value="2"/>
</dbReference>
<keyword evidence="4" id="KW-1185">Reference proteome</keyword>
<comment type="caution">
    <text evidence="3">The sequence shown here is derived from an EMBL/GenBank/DDBJ whole genome shotgun (WGS) entry which is preliminary data.</text>
</comment>
<evidence type="ECO:0000256" key="1">
    <source>
        <dbReference type="ARBA" id="ARBA00022737"/>
    </source>
</evidence>
<reference evidence="3" key="2">
    <citation type="journal article" date="2024" name="Plant">
        <title>Genomic evolution and insights into agronomic trait innovations of Sesamum species.</title>
        <authorList>
            <person name="Miao H."/>
            <person name="Wang L."/>
            <person name="Qu L."/>
            <person name="Liu H."/>
            <person name="Sun Y."/>
            <person name="Le M."/>
            <person name="Wang Q."/>
            <person name="Wei S."/>
            <person name="Zheng Y."/>
            <person name="Lin W."/>
            <person name="Duan Y."/>
            <person name="Cao H."/>
            <person name="Xiong S."/>
            <person name="Wang X."/>
            <person name="Wei L."/>
            <person name="Li C."/>
            <person name="Ma Q."/>
            <person name="Ju M."/>
            <person name="Zhao R."/>
            <person name="Li G."/>
            <person name="Mu C."/>
            <person name="Tian Q."/>
            <person name="Mei H."/>
            <person name="Zhang T."/>
            <person name="Gao T."/>
            <person name="Zhang H."/>
        </authorList>
    </citation>
    <scope>NUCLEOTIDE SEQUENCE</scope>
    <source>
        <strain evidence="3">K16</strain>
    </source>
</reference>
<gene>
    <name evidence="3" type="ORF">Sango_1395300</name>
</gene>
<dbReference type="FunFam" id="1.25.40.10:FF:000031">
    <property type="entry name" value="Pentatricopeptide repeat-containing protein mitochondrial"/>
    <property type="match status" value="1"/>
</dbReference>
<dbReference type="InterPro" id="IPR011990">
    <property type="entry name" value="TPR-like_helical_dom_sf"/>
</dbReference>
<dbReference type="GO" id="GO:0009451">
    <property type="term" value="P:RNA modification"/>
    <property type="evidence" value="ECO:0007669"/>
    <property type="project" value="InterPro"/>
</dbReference>
<sequence length="211" mass="23478">MILKGSTSGNGGLCSPCKGGEVHAQIVKSDVEGDDVLYTALVDSYVKSGRVELFEDAEDVFEKTVEKDVVVYNAMIEGYTFEIGQQVQGQLMKTGFFRDIKMGSALVDMYSKCGRTEDARRIFDYMPTRNVFSWTSMIDGYGKNGRPEESLALFDRYDSCYPVPNYVTFLGALSACAHAGLVAKGREIFESRDIETNGSQEWSIMLVWLIS</sequence>
<reference evidence="3" key="1">
    <citation type="submission" date="2020-06" db="EMBL/GenBank/DDBJ databases">
        <authorList>
            <person name="Li T."/>
            <person name="Hu X."/>
            <person name="Zhang T."/>
            <person name="Song X."/>
            <person name="Zhang H."/>
            <person name="Dai N."/>
            <person name="Sheng W."/>
            <person name="Hou X."/>
            <person name="Wei L."/>
        </authorList>
    </citation>
    <scope>NUCLEOTIDE SEQUENCE</scope>
    <source>
        <strain evidence="3">K16</strain>
        <tissue evidence="3">Leaf</tissue>
    </source>
</reference>
<dbReference type="PANTHER" id="PTHR47926:SF535">
    <property type="entry name" value="PENTACOTRIPEPTIDE-REPEAT REGION OF PRORP DOMAIN-CONTAINING PROTEIN"/>
    <property type="match status" value="1"/>
</dbReference>
<organism evidence="3 4">
    <name type="scientific">Sesamum angolense</name>
    <dbReference type="NCBI Taxonomy" id="2727404"/>
    <lineage>
        <taxon>Eukaryota</taxon>
        <taxon>Viridiplantae</taxon>
        <taxon>Streptophyta</taxon>
        <taxon>Embryophyta</taxon>
        <taxon>Tracheophyta</taxon>
        <taxon>Spermatophyta</taxon>
        <taxon>Magnoliopsida</taxon>
        <taxon>eudicotyledons</taxon>
        <taxon>Gunneridae</taxon>
        <taxon>Pentapetalae</taxon>
        <taxon>asterids</taxon>
        <taxon>lamiids</taxon>
        <taxon>Lamiales</taxon>
        <taxon>Pedaliaceae</taxon>
        <taxon>Sesamum</taxon>
    </lineage>
</organism>
<evidence type="ECO:0000313" key="4">
    <source>
        <dbReference type="Proteomes" id="UP001289374"/>
    </source>
</evidence>
<feature type="repeat" description="PPR" evidence="2">
    <location>
        <begin position="34"/>
        <end position="71"/>
    </location>
</feature>
<feature type="repeat" description="PPR" evidence="2">
    <location>
        <begin position="130"/>
        <end position="164"/>
    </location>
</feature>
<name>A0AAE2BVH9_9LAMI</name>
<evidence type="ECO:0000313" key="3">
    <source>
        <dbReference type="EMBL" id="KAK4399198.1"/>
    </source>
</evidence>
<dbReference type="EMBL" id="JACGWL010000007">
    <property type="protein sequence ID" value="KAK4399198.1"/>
    <property type="molecule type" value="Genomic_DNA"/>
</dbReference>
<dbReference type="NCBIfam" id="TIGR00756">
    <property type="entry name" value="PPR"/>
    <property type="match status" value="2"/>
</dbReference>
<dbReference type="PROSITE" id="PS51375">
    <property type="entry name" value="PPR"/>
    <property type="match status" value="2"/>
</dbReference>